<reference evidence="2 3" key="1">
    <citation type="submission" date="2019-05" db="EMBL/GenBank/DDBJ databases">
        <title>Another draft genome of Portunus trituberculatus and its Hox gene families provides insights of decapod evolution.</title>
        <authorList>
            <person name="Jeong J.-H."/>
            <person name="Song I."/>
            <person name="Kim S."/>
            <person name="Choi T."/>
            <person name="Kim D."/>
            <person name="Ryu S."/>
            <person name="Kim W."/>
        </authorList>
    </citation>
    <scope>NUCLEOTIDE SEQUENCE [LARGE SCALE GENOMIC DNA]</scope>
    <source>
        <tissue evidence="2">Muscle</tissue>
    </source>
</reference>
<proteinExistence type="predicted"/>
<feature type="region of interest" description="Disordered" evidence="1">
    <location>
        <begin position="1"/>
        <end position="30"/>
    </location>
</feature>
<keyword evidence="3" id="KW-1185">Reference proteome</keyword>
<comment type="caution">
    <text evidence="2">The sequence shown here is derived from an EMBL/GenBank/DDBJ whole genome shotgun (WGS) entry which is preliminary data.</text>
</comment>
<evidence type="ECO:0000313" key="2">
    <source>
        <dbReference type="EMBL" id="MPC98378.1"/>
    </source>
</evidence>
<evidence type="ECO:0000256" key="1">
    <source>
        <dbReference type="SAM" id="MobiDB-lite"/>
    </source>
</evidence>
<sequence length="63" mass="6474">MRGAPGCPQDNPHQEPSPPRAAAPGGGSRVSVVRQMRESFLKLPCHSSPASLLAGRVKVGEGG</sequence>
<organism evidence="2 3">
    <name type="scientific">Portunus trituberculatus</name>
    <name type="common">Swimming crab</name>
    <name type="synonym">Neptunus trituberculatus</name>
    <dbReference type="NCBI Taxonomy" id="210409"/>
    <lineage>
        <taxon>Eukaryota</taxon>
        <taxon>Metazoa</taxon>
        <taxon>Ecdysozoa</taxon>
        <taxon>Arthropoda</taxon>
        <taxon>Crustacea</taxon>
        <taxon>Multicrustacea</taxon>
        <taxon>Malacostraca</taxon>
        <taxon>Eumalacostraca</taxon>
        <taxon>Eucarida</taxon>
        <taxon>Decapoda</taxon>
        <taxon>Pleocyemata</taxon>
        <taxon>Brachyura</taxon>
        <taxon>Eubrachyura</taxon>
        <taxon>Portunoidea</taxon>
        <taxon>Portunidae</taxon>
        <taxon>Portuninae</taxon>
        <taxon>Portunus</taxon>
    </lineage>
</organism>
<gene>
    <name evidence="2" type="ORF">E2C01_093746</name>
</gene>
<evidence type="ECO:0000313" key="3">
    <source>
        <dbReference type="Proteomes" id="UP000324222"/>
    </source>
</evidence>
<accession>A0A5B7JZJ7</accession>
<dbReference type="AlphaFoldDB" id="A0A5B7JZJ7"/>
<name>A0A5B7JZJ7_PORTR</name>
<dbReference type="EMBL" id="VSRR010113808">
    <property type="protein sequence ID" value="MPC98378.1"/>
    <property type="molecule type" value="Genomic_DNA"/>
</dbReference>
<protein>
    <submittedName>
        <fullName evidence="2">Uncharacterized protein</fullName>
    </submittedName>
</protein>
<dbReference type="Proteomes" id="UP000324222">
    <property type="component" value="Unassembled WGS sequence"/>
</dbReference>